<feature type="region of interest" description="Disordered" evidence="2">
    <location>
        <begin position="120"/>
        <end position="157"/>
    </location>
</feature>
<feature type="compositionally biased region" description="Polar residues" evidence="2">
    <location>
        <begin position="520"/>
        <end position="539"/>
    </location>
</feature>
<comment type="caution">
    <text evidence="3">The sequence shown here is derived from an EMBL/GenBank/DDBJ whole genome shotgun (WGS) entry which is preliminary data.</text>
</comment>
<feature type="compositionally biased region" description="Polar residues" evidence="2">
    <location>
        <begin position="324"/>
        <end position="334"/>
    </location>
</feature>
<evidence type="ECO:0000313" key="3">
    <source>
        <dbReference type="EMBL" id="KAK0047761.1"/>
    </source>
</evidence>
<feature type="region of interest" description="Disordered" evidence="2">
    <location>
        <begin position="1360"/>
        <end position="1407"/>
    </location>
</feature>
<keyword evidence="1" id="KW-0175">Coiled coil</keyword>
<feature type="region of interest" description="Disordered" evidence="2">
    <location>
        <begin position="517"/>
        <end position="558"/>
    </location>
</feature>
<dbReference type="EMBL" id="JASAOG010000146">
    <property type="protein sequence ID" value="KAK0047761.1"/>
    <property type="molecule type" value="Genomic_DNA"/>
</dbReference>
<protein>
    <submittedName>
        <fullName evidence="3">Uncharacterized protein</fullName>
    </submittedName>
</protein>
<keyword evidence="4" id="KW-1185">Reference proteome</keyword>
<name>A0AAD8B4C4_BIOPF</name>
<accession>A0AAD8B4C4</accession>
<dbReference type="Proteomes" id="UP001233172">
    <property type="component" value="Unassembled WGS sequence"/>
</dbReference>
<reference evidence="3" key="2">
    <citation type="submission" date="2023-04" db="EMBL/GenBank/DDBJ databases">
        <authorList>
            <person name="Bu L."/>
            <person name="Lu L."/>
            <person name="Laidemitt M.R."/>
            <person name="Zhang S.M."/>
            <person name="Mutuku M."/>
            <person name="Mkoji G."/>
            <person name="Steinauer M."/>
            <person name="Loker E.S."/>
        </authorList>
    </citation>
    <scope>NUCLEOTIDE SEQUENCE</scope>
    <source>
        <strain evidence="3">KasaAsao</strain>
        <tissue evidence="3">Whole Snail</tissue>
    </source>
</reference>
<evidence type="ECO:0000313" key="4">
    <source>
        <dbReference type="Proteomes" id="UP001233172"/>
    </source>
</evidence>
<proteinExistence type="predicted"/>
<reference evidence="3" key="1">
    <citation type="journal article" date="2023" name="PLoS Negl. Trop. Dis.">
        <title>A genome sequence for Biomphalaria pfeifferi, the major vector snail for the human-infecting parasite Schistosoma mansoni.</title>
        <authorList>
            <person name="Bu L."/>
            <person name="Lu L."/>
            <person name="Laidemitt M.R."/>
            <person name="Zhang S.M."/>
            <person name="Mutuku M."/>
            <person name="Mkoji G."/>
            <person name="Steinauer M."/>
            <person name="Loker E.S."/>
        </authorList>
    </citation>
    <scope>NUCLEOTIDE SEQUENCE</scope>
    <source>
        <strain evidence="3">KasaAsao</strain>
    </source>
</reference>
<gene>
    <name evidence="3" type="ORF">Bpfe_022801</name>
</gene>
<sequence length="1677" mass="181756">MNEMERVSSQKEKGIGLDYLSEFQLASRNFMSSHSPMDQVFQTFGHHVPVSQVQSSQPPTYGHAAGPQYSVAHSYSLSMPDRYHPMVYSQPYLNEECYGSHITQPGTLLTQPVTHQKNQNYAGALPSSTPPGPPTMHSPQLSPMMRAQRQSPQQSSASVMLQSLVSTAPRAAQAVNSSQATAYTTQLHVPQQHYNSTVMNPTYYPTSQCSQRNDPPVGNMHMANINSHSFHQLGQFSSQSSMSSSSQALRNAHSSVSRQTKEEVKSSHLKNKQPGLPRLGPKESNPSSYVPPMSHSLQPRSSAASGSNMQGMFHPNLSLPPTMRASTANGTSSAYRKPNPSAVHPHAVSSSQKTSYETDTLRGVYSGVTQTGNKSKQATYASNINSSSSAANINSLSSAGVGHRSSGMPASSTNPYSVFSIFSLNGQSTREGGRIMGETVVSRGTSVAARGRGISTAAREKARVRPPDAAHLALNEDANPINWYKSPASILASSYSSDIEAMQADIILNSNRPIKAVRPQASNGTGPATSSGQRQSTAVASGAVLQAPSQSRSSSEHSACLQQSSISASKAAALAAIKIKQEQAENLCKNKSFHSGIEDSESLASLRTLAKPAAANTSSTNFLISPPSTVTQHSQSLASSSYNKPCNDNPSAIKNSITKPNSRSVDSPSSNLHAKSDTYSTIVDLLNHEEKRITIGINDRKGNSLEHFLEHPNTYITPAPKAFPASRAYEEPKTAENVTDKKKLTARKKVFDMWKAGQVVGRAPCKARGQSREAPVALGDHVAAIKADIKSSSYIQPLLESENRVTAKNREMEPTNVPSGCATVRPELKATQAVKTREPVLDLCFVKLHGHKLICLKSQSEFTVLLCQFQSECFADKGMGSINNCIDRALRIKKKILEHSKKDMILHFLQKNDYTVSTVQTINLDDARRVYHYMYKLTSCSGSCVTQLSHQTVDLDSLVMPKKSSMSRETALRIKKEKHTAEDNSYGIHQHNSHLPAKKANAVLNTPDQLGENDKSKTLTPTLDAAHADMNKETDDDLIFVEAIEDPNIITCAPEHPKVGGVCNTIVGQVRFYQHEKENFLVVEDLCNIFSASDFYDSVEKENIVLYSCSEDIATFLNSITGTFPRLHTAKESLIKEKDVGAHITDDSSYTGFSGENSTSLKRPICKQEKLDDYEISPKKLKMDEISDNETNEDDLNLFEVGQQEKLVGEKETLAAQTETLKELDATSCIDSLTNLNSSESISNSLGAQEGVTSILNDGAGSTIAPIENEALFPLSDVTNNHGPINTSETIETNSESSIGIVSKDQLSTTTESPLCNHEASPMKSSCSKCTHLKLQGFKLRNMLMKTKLSVTQSNIEKADSALVSPDTSKKADSALVSPDTSKDIQSSLEKSSVDGASNEGSAAAEQENNLEAAMEDCHMGTGQPFTEFQPVVATSVDVSREAVVHTSEPIQSQDSPKLETTPESAESTTVTISVEGKSDCVDQVSEISSEVSSSEAAHVSSSSENVSAQPSSSSTCDSSLSIKKPHSMSSSSLTSSNNFQTSKCSFDDLSIIADNTADSLVAHPSNKFNSIKFLLEGYEKLRFQNTSLIQIVHLLRKELAACKEKSEKELAACKEKSEKELVACKEKSEKELAVQQEMLQKSMRERDNLQSTIEAITASFKNGNEETPITIDDDCL</sequence>
<feature type="compositionally biased region" description="Polar residues" evidence="2">
    <location>
        <begin position="547"/>
        <end position="558"/>
    </location>
</feature>
<organism evidence="3 4">
    <name type="scientific">Biomphalaria pfeifferi</name>
    <name type="common">Bloodfluke planorb</name>
    <name type="synonym">Freshwater snail</name>
    <dbReference type="NCBI Taxonomy" id="112525"/>
    <lineage>
        <taxon>Eukaryota</taxon>
        <taxon>Metazoa</taxon>
        <taxon>Spiralia</taxon>
        <taxon>Lophotrochozoa</taxon>
        <taxon>Mollusca</taxon>
        <taxon>Gastropoda</taxon>
        <taxon>Heterobranchia</taxon>
        <taxon>Euthyneura</taxon>
        <taxon>Panpulmonata</taxon>
        <taxon>Hygrophila</taxon>
        <taxon>Lymnaeoidea</taxon>
        <taxon>Planorbidae</taxon>
        <taxon>Biomphalaria</taxon>
    </lineage>
</organism>
<feature type="compositionally biased region" description="Polar residues" evidence="2">
    <location>
        <begin position="1462"/>
        <end position="1473"/>
    </location>
</feature>
<feature type="compositionally biased region" description="Polar residues" evidence="2">
    <location>
        <begin position="248"/>
        <end position="258"/>
    </location>
</feature>
<feature type="compositionally biased region" description="Polar residues" evidence="2">
    <location>
        <begin position="295"/>
        <end position="310"/>
    </location>
</feature>
<feature type="compositionally biased region" description="Low complexity" evidence="2">
    <location>
        <begin position="143"/>
        <end position="157"/>
    </location>
</feature>
<evidence type="ECO:0000256" key="1">
    <source>
        <dbReference type="SAM" id="Coils"/>
    </source>
</evidence>
<evidence type="ECO:0000256" key="2">
    <source>
        <dbReference type="SAM" id="MobiDB-lite"/>
    </source>
</evidence>
<feature type="compositionally biased region" description="Low complexity" evidence="2">
    <location>
        <begin position="1485"/>
        <end position="1539"/>
    </location>
</feature>
<feature type="region of interest" description="Disordered" evidence="2">
    <location>
        <begin position="1444"/>
        <end position="1539"/>
    </location>
</feature>
<feature type="region of interest" description="Disordered" evidence="2">
    <location>
        <begin position="634"/>
        <end position="673"/>
    </location>
</feature>
<feature type="region of interest" description="Disordered" evidence="2">
    <location>
        <begin position="234"/>
        <end position="355"/>
    </location>
</feature>
<feature type="compositionally biased region" description="Low complexity" evidence="2">
    <location>
        <begin position="237"/>
        <end position="247"/>
    </location>
</feature>
<feature type="compositionally biased region" description="Polar residues" evidence="2">
    <location>
        <begin position="1384"/>
        <end position="1401"/>
    </location>
</feature>
<feature type="coiled-coil region" evidence="1">
    <location>
        <begin position="1597"/>
        <end position="1660"/>
    </location>
</feature>